<dbReference type="GO" id="GO:0006974">
    <property type="term" value="P:DNA damage response"/>
    <property type="evidence" value="ECO:0007669"/>
    <property type="project" value="UniProtKB-KW"/>
</dbReference>
<keyword evidence="3 7" id="KW-0227">DNA damage</keyword>
<evidence type="ECO:0000256" key="6">
    <source>
        <dbReference type="ARBA" id="ARBA00023306"/>
    </source>
</evidence>
<evidence type="ECO:0000256" key="4">
    <source>
        <dbReference type="ARBA" id="ARBA00022880"/>
    </source>
</evidence>
<reference evidence="12" key="3">
    <citation type="submission" date="2025-04" db="UniProtKB">
        <authorList>
            <consortium name="RefSeq"/>
        </authorList>
    </citation>
    <scope>IDENTIFICATION</scope>
    <source>
        <strain evidence="12">CBS 781.70</strain>
    </source>
</reference>
<feature type="compositionally biased region" description="Polar residues" evidence="8">
    <location>
        <begin position="159"/>
        <end position="174"/>
    </location>
</feature>
<organism evidence="10">
    <name type="scientific">Eremomyces bilateralis CBS 781.70</name>
    <dbReference type="NCBI Taxonomy" id="1392243"/>
    <lineage>
        <taxon>Eukaryota</taxon>
        <taxon>Fungi</taxon>
        <taxon>Dikarya</taxon>
        <taxon>Ascomycota</taxon>
        <taxon>Pezizomycotina</taxon>
        <taxon>Dothideomycetes</taxon>
        <taxon>Dothideomycetes incertae sedis</taxon>
        <taxon>Eremomycetales</taxon>
        <taxon>Eremomycetaceae</taxon>
        <taxon>Eremomyces</taxon>
    </lineage>
</organism>
<evidence type="ECO:0000256" key="5">
    <source>
        <dbReference type="ARBA" id="ARBA00023242"/>
    </source>
</evidence>
<sequence length="288" mass="31761">MPASDHHDHMSDNELDRLFSYNFGPEGDREEASIADASARNPNAARPTDGDDGLGIDREVPIGERKRRQPIAKLDSTLLTGPKGIPKLRSIAKKQLKFRGKGHEFSDTARLLNMYQLWLDELFPKAKFEDGLVMVEKLGHSKSVQSARKQWIDEERYGTSATRQNSTPPRNLSAQEDPPVSPKPNATDHASGNHATPSSLQNPNEPLERQQLPTSGITDHRAPDQPPNSDIPDDDELAALLAETTTGPGEHQTHGHSQSTAIHKPVSNGHDEYEAEMEAMADMDDLYG</sequence>
<dbReference type="Proteomes" id="UP000504638">
    <property type="component" value="Unplaced"/>
</dbReference>
<dbReference type="GO" id="GO:0000076">
    <property type="term" value="P:DNA replication checkpoint signaling"/>
    <property type="evidence" value="ECO:0007669"/>
    <property type="project" value="UniProtKB-UniRule"/>
</dbReference>
<feature type="region of interest" description="Disordered" evidence="8">
    <location>
        <begin position="154"/>
        <end position="288"/>
    </location>
</feature>
<keyword evidence="5 7" id="KW-0539">Nucleus</keyword>
<evidence type="ECO:0000313" key="10">
    <source>
        <dbReference type="EMBL" id="KAF1813073.1"/>
    </source>
</evidence>
<evidence type="ECO:0000313" key="12">
    <source>
        <dbReference type="RefSeq" id="XP_033534704.1"/>
    </source>
</evidence>
<comment type="function">
    <text evidence="7">Plays an important role in the control of DNA replication and the maintenance of replication fork stability.</text>
</comment>
<evidence type="ECO:0000313" key="11">
    <source>
        <dbReference type="Proteomes" id="UP000504638"/>
    </source>
</evidence>
<keyword evidence="11" id="KW-1185">Reference proteome</keyword>
<accession>A0A6G1G4T2</accession>
<comment type="subcellular location">
    <subcellularLocation>
        <location evidence="1 7">Nucleus</location>
    </subcellularLocation>
</comment>
<evidence type="ECO:0000256" key="3">
    <source>
        <dbReference type="ARBA" id="ARBA00022763"/>
    </source>
</evidence>
<reference evidence="12" key="2">
    <citation type="submission" date="2020-04" db="EMBL/GenBank/DDBJ databases">
        <authorList>
            <consortium name="NCBI Genome Project"/>
        </authorList>
    </citation>
    <scope>NUCLEOTIDE SEQUENCE</scope>
    <source>
        <strain evidence="12">CBS 781.70</strain>
    </source>
</reference>
<dbReference type="GO" id="GO:0031298">
    <property type="term" value="C:replication fork protection complex"/>
    <property type="evidence" value="ECO:0007669"/>
    <property type="project" value="TreeGrafter"/>
</dbReference>
<evidence type="ECO:0000256" key="7">
    <source>
        <dbReference type="RuleBase" id="RU366049"/>
    </source>
</evidence>
<name>A0A6G1G4T2_9PEZI</name>
<dbReference type="PANTHER" id="PTHR13220:SF11">
    <property type="entry name" value="TIMELESS-INTERACTING PROTEIN"/>
    <property type="match status" value="1"/>
</dbReference>
<feature type="compositionally biased region" description="Acidic residues" evidence="8">
    <location>
        <begin position="273"/>
        <end position="288"/>
    </location>
</feature>
<dbReference type="InterPro" id="IPR040038">
    <property type="entry name" value="TIPIN/Csm3/Swi3"/>
</dbReference>
<dbReference type="EMBL" id="ML975156">
    <property type="protein sequence ID" value="KAF1813073.1"/>
    <property type="molecule type" value="Genomic_DNA"/>
</dbReference>
<evidence type="ECO:0000256" key="8">
    <source>
        <dbReference type="SAM" id="MobiDB-lite"/>
    </source>
</evidence>
<comment type="similarity">
    <text evidence="2 7">Belongs to the CSM3 family.</text>
</comment>
<dbReference type="InterPro" id="IPR012923">
    <property type="entry name" value="Csm3"/>
</dbReference>
<evidence type="ECO:0000259" key="9">
    <source>
        <dbReference type="Pfam" id="PF07962"/>
    </source>
</evidence>
<dbReference type="GeneID" id="54417633"/>
<dbReference type="GO" id="GO:0043111">
    <property type="term" value="P:replication fork arrest"/>
    <property type="evidence" value="ECO:0007669"/>
    <property type="project" value="TreeGrafter"/>
</dbReference>
<dbReference type="PANTHER" id="PTHR13220">
    <property type="entry name" value="TIMELESS INTERACTING-RELATED"/>
    <property type="match status" value="1"/>
</dbReference>
<proteinExistence type="inferred from homology"/>
<evidence type="ECO:0000256" key="1">
    <source>
        <dbReference type="ARBA" id="ARBA00004123"/>
    </source>
</evidence>
<dbReference type="OrthoDB" id="437078at2759"/>
<keyword evidence="6 7" id="KW-0131">Cell cycle</keyword>
<feature type="compositionally biased region" description="Polar residues" evidence="8">
    <location>
        <begin position="188"/>
        <end position="204"/>
    </location>
</feature>
<evidence type="ECO:0000256" key="2">
    <source>
        <dbReference type="ARBA" id="ARBA00006075"/>
    </source>
</evidence>
<dbReference type="AlphaFoldDB" id="A0A6G1G4T2"/>
<reference evidence="10 12" key="1">
    <citation type="submission" date="2020-01" db="EMBL/GenBank/DDBJ databases">
        <authorList>
            <consortium name="DOE Joint Genome Institute"/>
            <person name="Haridas S."/>
            <person name="Albert R."/>
            <person name="Binder M."/>
            <person name="Bloem J."/>
            <person name="Labutti K."/>
            <person name="Salamov A."/>
            <person name="Andreopoulos B."/>
            <person name="Baker S.E."/>
            <person name="Barry K."/>
            <person name="Bills G."/>
            <person name="Bluhm B.H."/>
            <person name="Cannon C."/>
            <person name="Castanera R."/>
            <person name="Culley D.E."/>
            <person name="Daum C."/>
            <person name="Ezra D."/>
            <person name="Gonzalez J.B."/>
            <person name="Henrissat B."/>
            <person name="Kuo A."/>
            <person name="Liang C."/>
            <person name="Lipzen A."/>
            <person name="Lutzoni F."/>
            <person name="Magnuson J."/>
            <person name="Mondo S."/>
            <person name="Nolan M."/>
            <person name="Ohm R."/>
            <person name="Pangilinan J."/>
            <person name="Park H.-J."/>
            <person name="Ramirez L."/>
            <person name="Alfaro M."/>
            <person name="Sun H."/>
            <person name="Tritt A."/>
            <person name="Yoshinaga Y."/>
            <person name="Zwiers L.-H."/>
            <person name="Turgeon B.G."/>
            <person name="Goodwin S.B."/>
            <person name="Spatafora J.W."/>
            <person name="Crous P.W."/>
            <person name="Grigoriev I.V."/>
        </authorList>
    </citation>
    <scope>NUCLEOTIDE SEQUENCE</scope>
    <source>
        <strain evidence="10 12">CBS 781.70</strain>
    </source>
</reference>
<dbReference type="GO" id="GO:0031297">
    <property type="term" value="P:replication fork processing"/>
    <property type="evidence" value="ECO:0007669"/>
    <property type="project" value="UniProtKB-UniRule"/>
</dbReference>
<gene>
    <name evidence="10 12" type="ORF">P152DRAFT_416434</name>
</gene>
<protein>
    <recommendedName>
        <fullName evidence="7">Chromosome segregation in meiosis protein</fullName>
    </recommendedName>
</protein>
<feature type="region of interest" description="Disordered" evidence="8">
    <location>
        <begin position="1"/>
        <end position="59"/>
    </location>
</feature>
<keyword evidence="4" id="KW-0236">DNA replication inhibitor</keyword>
<dbReference type="GO" id="GO:0003677">
    <property type="term" value="F:DNA binding"/>
    <property type="evidence" value="ECO:0007669"/>
    <property type="project" value="TreeGrafter"/>
</dbReference>
<dbReference type="Pfam" id="PF07962">
    <property type="entry name" value="Swi3"/>
    <property type="match status" value="1"/>
</dbReference>
<feature type="compositionally biased region" description="Basic and acidic residues" evidence="8">
    <location>
        <begin position="1"/>
        <end position="17"/>
    </location>
</feature>
<dbReference type="RefSeq" id="XP_033534704.1">
    <property type="nucleotide sequence ID" value="XM_033677063.1"/>
</dbReference>
<feature type="domain" description="Chromosome segregation in meiosis protein 3" evidence="9">
    <location>
        <begin position="73"/>
        <end position="155"/>
    </location>
</feature>